<dbReference type="Proteomes" id="UP001497516">
    <property type="component" value="Chromosome 3"/>
</dbReference>
<name>A0AAV2DHI5_9ROSI</name>
<evidence type="ECO:0000256" key="1">
    <source>
        <dbReference type="SAM" id="MobiDB-lite"/>
    </source>
</evidence>
<keyword evidence="3" id="KW-1185">Reference proteome</keyword>
<feature type="region of interest" description="Disordered" evidence="1">
    <location>
        <begin position="1"/>
        <end position="29"/>
    </location>
</feature>
<dbReference type="EMBL" id="OZ034816">
    <property type="protein sequence ID" value="CAL1373389.1"/>
    <property type="molecule type" value="Genomic_DNA"/>
</dbReference>
<dbReference type="AlphaFoldDB" id="A0AAV2DHI5"/>
<protein>
    <submittedName>
        <fullName evidence="2">Uncharacterized protein</fullName>
    </submittedName>
</protein>
<gene>
    <name evidence="2" type="ORF">LTRI10_LOCUS15319</name>
</gene>
<sequence length="93" mass="10331">MPNRHASSTTMSSLLTTSNKDRRRYPNPSQSLRVHAHNISLTPPQVIHPNLPTGVWPTSYHHHGSNHVVVSSEILSCWSLLLKPPPAVTVLQL</sequence>
<reference evidence="2 3" key="1">
    <citation type="submission" date="2024-04" db="EMBL/GenBank/DDBJ databases">
        <authorList>
            <person name="Fracassetti M."/>
        </authorList>
    </citation>
    <scope>NUCLEOTIDE SEQUENCE [LARGE SCALE GENOMIC DNA]</scope>
</reference>
<evidence type="ECO:0000313" key="3">
    <source>
        <dbReference type="Proteomes" id="UP001497516"/>
    </source>
</evidence>
<accession>A0AAV2DHI5</accession>
<feature type="compositionally biased region" description="Low complexity" evidence="1">
    <location>
        <begin position="7"/>
        <end position="18"/>
    </location>
</feature>
<organism evidence="2 3">
    <name type="scientific">Linum trigynum</name>
    <dbReference type="NCBI Taxonomy" id="586398"/>
    <lineage>
        <taxon>Eukaryota</taxon>
        <taxon>Viridiplantae</taxon>
        <taxon>Streptophyta</taxon>
        <taxon>Embryophyta</taxon>
        <taxon>Tracheophyta</taxon>
        <taxon>Spermatophyta</taxon>
        <taxon>Magnoliopsida</taxon>
        <taxon>eudicotyledons</taxon>
        <taxon>Gunneridae</taxon>
        <taxon>Pentapetalae</taxon>
        <taxon>rosids</taxon>
        <taxon>fabids</taxon>
        <taxon>Malpighiales</taxon>
        <taxon>Linaceae</taxon>
        <taxon>Linum</taxon>
    </lineage>
</organism>
<evidence type="ECO:0000313" key="2">
    <source>
        <dbReference type="EMBL" id="CAL1373389.1"/>
    </source>
</evidence>
<proteinExistence type="predicted"/>